<dbReference type="SUPFAM" id="SSF52540">
    <property type="entry name" value="P-loop containing nucleoside triphosphate hydrolases"/>
    <property type="match status" value="1"/>
</dbReference>
<evidence type="ECO:0000256" key="4">
    <source>
        <dbReference type="ARBA" id="ARBA00022475"/>
    </source>
</evidence>
<keyword evidence="10" id="KW-0378">Hydrolase</keyword>
<reference evidence="10" key="1">
    <citation type="submission" date="2019-06" db="EMBL/GenBank/DDBJ databases">
        <authorList>
            <person name="Murdoch R.W."/>
            <person name="Fathepure B."/>
        </authorList>
    </citation>
    <scope>NUCLEOTIDE SEQUENCE</scope>
</reference>
<keyword evidence="6 10" id="KW-0067">ATP-binding</keyword>
<keyword evidence="4" id="KW-1003">Cell membrane</keyword>
<dbReference type="PANTHER" id="PTHR42711">
    <property type="entry name" value="ABC TRANSPORTER ATP-BINDING PROTEIN"/>
    <property type="match status" value="1"/>
</dbReference>
<keyword evidence="7" id="KW-1278">Translocase</keyword>
<keyword evidence="5" id="KW-0547">Nucleotide-binding</keyword>
<comment type="similarity">
    <text evidence="2">Belongs to the ABC transporter superfamily.</text>
</comment>
<evidence type="ECO:0000256" key="6">
    <source>
        <dbReference type="ARBA" id="ARBA00022840"/>
    </source>
</evidence>
<accession>A0A5B8R8R8</accession>
<organism evidence="10">
    <name type="scientific">uncultured organism</name>
    <dbReference type="NCBI Taxonomy" id="155900"/>
    <lineage>
        <taxon>unclassified sequences</taxon>
        <taxon>environmental samples</taxon>
    </lineage>
</organism>
<feature type="domain" description="ABC transporter" evidence="9">
    <location>
        <begin position="26"/>
        <end position="256"/>
    </location>
</feature>
<dbReference type="InterPro" id="IPR017871">
    <property type="entry name" value="ABC_transporter-like_CS"/>
</dbReference>
<gene>
    <name evidence="10" type="primary">drrA</name>
    <name evidence="10" type="ORF">KBTEX_01455</name>
</gene>
<protein>
    <submittedName>
        <fullName evidence="10">Daunorubicin/doxorubicin resistance ATP-binding protein DrrA</fullName>
        <ecNumber evidence="10">3.6.3.-</ecNumber>
    </submittedName>
</protein>
<evidence type="ECO:0000256" key="2">
    <source>
        <dbReference type="ARBA" id="ARBA00005417"/>
    </source>
</evidence>
<dbReference type="PROSITE" id="PS50893">
    <property type="entry name" value="ABC_TRANSPORTER_2"/>
    <property type="match status" value="1"/>
</dbReference>
<name>A0A5B8R8R8_9ZZZZ</name>
<evidence type="ECO:0000256" key="7">
    <source>
        <dbReference type="ARBA" id="ARBA00022967"/>
    </source>
</evidence>
<dbReference type="FunFam" id="3.40.50.300:FF:000589">
    <property type="entry name" value="ABC transporter, ATP-binding subunit"/>
    <property type="match status" value="1"/>
</dbReference>
<dbReference type="AlphaFoldDB" id="A0A5B8R8R8"/>
<comment type="subcellular location">
    <subcellularLocation>
        <location evidence="1">Cell membrane</location>
    </subcellularLocation>
</comment>
<evidence type="ECO:0000256" key="8">
    <source>
        <dbReference type="ARBA" id="ARBA00023136"/>
    </source>
</evidence>
<dbReference type="PROSITE" id="PS00211">
    <property type="entry name" value="ABC_TRANSPORTER_1"/>
    <property type="match status" value="1"/>
</dbReference>
<evidence type="ECO:0000256" key="5">
    <source>
        <dbReference type="ARBA" id="ARBA00022741"/>
    </source>
</evidence>
<dbReference type="PANTHER" id="PTHR42711:SF5">
    <property type="entry name" value="ABC TRANSPORTER ATP-BINDING PROTEIN NATA"/>
    <property type="match status" value="1"/>
</dbReference>
<dbReference type="EMBL" id="MN079095">
    <property type="protein sequence ID" value="QEA05136.1"/>
    <property type="molecule type" value="Genomic_DNA"/>
</dbReference>
<dbReference type="EC" id="3.6.3.-" evidence="10"/>
<dbReference type="InterPro" id="IPR050763">
    <property type="entry name" value="ABC_transporter_ATP-binding"/>
</dbReference>
<dbReference type="InterPro" id="IPR003439">
    <property type="entry name" value="ABC_transporter-like_ATP-bd"/>
</dbReference>
<dbReference type="Pfam" id="PF00005">
    <property type="entry name" value="ABC_tran"/>
    <property type="match status" value="1"/>
</dbReference>
<dbReference type="InterPro" id="IPR027417">
    <property type="entry name" value="P-loop_NTPase"/>
</dbReference>
<dbReference type="Gene3D" id="3.40.50.300">
    <property type="entry name" value="P-loop containing nucleotide triphosphate hydrolases"/>
    <property type="match status" value="1"/>
</dbReference>
<dbReference type="InterPro" id="IPR003593">
    <property type="entry name" value="AAA+_ATPase"/>
</dbReference>
<proteinExistence type="inferred from homology"/>
<evidence type="ECO:0000313" key="10">
    <source>
        <dbReference type="EMBL" id="QEA05136.1"/>
    </source>
</evidence>
<dbReference type="GO" id="GO:0016887">
    <property type="term" value="F:ATP hydrolysis activity"/>
    <property type="evidence" value="ECO:0007669"/>
    <property type="project" value="InterPro"/>
</dbReference>
<keyword evidence="8" id="KW-0472">Membrane</keyword>
<evidence type="ECO:0000256" key="1">
    <source>
        <dbReference type="ARBA" id="ARBA00004236"/>
    </source>
</evidence>
<evidence type="ECO:0000256" key="3">
    <source>
        <dbReference type="ARBA" id="ARBA00022448"/>
    </source>
</evidence>
<dbReference type="GO" id="GO:0005886">
    <property type="term" value="C:plasma membrane"/>
    <property type="evidence" value="ECO:0007669"/>
    <property type="project" value="UniProtKB-SubCell"/>
</dbReference>
<dbReference type="SMART" id="SM00382">
    <property type="entry name" value="AAA"/>
    <property type="match status" value="1"/>
</dbReference>
<evidence type="ECO:0000259" key="9">
    <source>
        <dbReference type="PROSITE" id="PS50893"/>
    </source>
</evidence>
<keyword evidence="3" id="KW-0813">Transport</keyword>
<sequence length="321" mass="34570">MAHTAVFPTEDAPEAGSGVAAGTPVAVARGLVKRYGDVAVVDGVDLTVERGECLALLGPNGAGKTTTLRLLLGLTPPSAGEIRVLGHAVPEDARAMRAAAGIVPQFDSLDPDFTVRENLLTYGSYFGLSRRRVAGRIDDLLAFAELRERADAPISALSGGMKRRLTLARALVNDPALLVLDEPTTGLDPQARQHIWERLQRLKHDGRTLLLTTHYMEEAERLADRAAVIDGGRIIACDRPRALIAAHIEPHVVELRGDAAAGWRDTAAITAERVGATVLLYSGDRDGLLAAVEAHCDNDYLYRPANLEDVFLRLTGRQVRD</sequence>
<dbReference type="GO" id="GO:0005524">
    <property type="term" value="F:ATP binding"/>
    <property type="evidence" value="ECO:0007669"/>
    <property type="project" value="UniProtKB-KW"/>
</dbReference>